<dbReference type="EMBL" id="CM004399">
    <property type="protein sequence ID" value="KAG8640050.1"/>
    <property type="molecule type" value="Genomic_DNA"/>
</dbReference>
<evidence type="ECO:0000313" key="2">
    <source>
        <dbReference type="Proteomes" id="UP000091857"/>
    </source>
</evidence>
<gene>
    <name evidence="1" type="ORF">MANES_13G013492v8</name>
</gene>
<sequence>MHVVSSAKTSAEAWNKIKSSCANRNAMRILSLREKLANLKRENRSVSEYLQTVKAISEDLAIFGSSISEIDLIIHVLNGVGSDFRDIAAAEKLLSHELYLKRINSIDDPEPVVAHNVRKNSNNRQNFSNNCDADLNPSAGDGPFWGRYKEYSSAQNSSRQYSGQTTNKRGSSGSSILCQICELPGHGAKRCFRAKEFFKDNFPQPRANQVTAAKPQNWILDTGASHHVTHDLQNLSIHAPYEGLDELHLTDDTGLRITHVGSKFISFPSKTYSLDNVFCVPHATENSISVSAFCLANNVSIEFFFDCFLVKDLVTGEILTKGRIKDSLYHLSTVPKARSPFAVDSGCRSHKR</sequence>
<protein>
    <submittedName>
        <fullName evidence="1">Uncharacterized protein</fullName>
    </submittedName>
</protein>
<name>A0ACB7GJ28_MANES</name>
<evidence type="ECO:0000313" key="1">
    <source>
        <dbReference type="EMBL" id="KAG8640050.1"/>
    </source>
</evidence>
<reference evidence="2" key="1">
    <citation type="journal article" date="2016" name="Nat. Biotechnol.">
        <title>Sequencing wild and cultivated cassava and related species reveals extensive interspecific hybridization and genetic diversity.</title>
        <authorList>
            <person name="Bredeson J.V."/>
            <person name="Lyons J.B."/>
            <person name="Prochnik S.E."/>
            <person name="Wu G.A."/>
            <person name="Ha C.M."/>
            <person name="Edsinger-Gonzales E."/>
            <person name="Grimwood J."/>
            <person name="Schmutz J."/>
            <person name="Rabbi I.Y."/>
            <person name="Egesi C."/>
            <person name="Nauluvula P."/>
            <person name="Lebot V."/>
            <person name="Ndunguru J."/>
            <person name="Mkamilo G."/>
            <person name="Bart R.S."/>
            <person name="Setter T.L."/>
            <person name="Gleadow R.M."/>
            <person name="Kulakow P."/>
            <person name="Ferguson M.E."/>
            <person name="Rounsley S."/>
            <person name="Rokhsar D.S."/>
        </authorList>
    </citation>
    <scope>NUCLEOTIDE SEQUENCE [LARGE SCALE GENOMIC DNA]</scope>
    <source>
        <strain evidence="2">cv. AM560-2</strain>
    </source>
</reference>
<organism evidence="1 2">
    <name type="scientific">Manihot esculenta</name>
    <name type="common">Cassava</name>
    <name type="synonym">Jatropha manihot</name>
    <dbReference type="NCBI Taxonomy" id="3983"/>
    <lineage>
        <taxon>Eukaryota</taxon>
        <taxon>Viridiplantae</taxon>
        <taxon>Streptophyta</taxon>
        <taxon>Embryophyta</taxon>
        <taxon>Tracheophyta</taxon>
        <taxon>Spermatophyta</taxon>
        <taxon>Magnoliopsida</taxon>
        <taxon>eudicotyledons</taxon>
        <taxon>Gunneridae</taxon>
        <taxon>Pentapetalae</taxon>
        <taxon>rosids</taxon>
        <taxon>fabids</taxon>
        <taxon>Malpighiales</taxon>
        <taxon>Euphorbiaceae</taxon>
        <taxon>Crotonoideae</taxon>
        <taxon>Manihoteae</taxon>
        <taxon>Manihot</taxon>
    </lineage>
</organism>
<keyword evidence="2" id="KW-1185">Reference proteome</keyword>
<accession>A0ACB7GJ28</accession>
<proteinExistence type="predicted"/>
<comment type="caution">
    <text evidence="1">The sequence shown here is derived from an EMBL/GenBank/DDBJ whole genome shotgun (WGS) entry which is preliminary data.</text>
</comment>
<dbReference type="Proteomes" id="UP000091857">
    <property type="component" value="Chromosome 13"/>
</dbReference>